<dbReference type="RefSeq" id="WP_147447674.1">
    <property type="nucleotide sequence ID" value="NZ_RBIL01000001.1"/>
</dbReference>
<organism evidence="1 2">
    <name type="scientific">Solirubrobacter pauli</name>
    <dbReference type="NCBI Taxonomy" id="166793"/>
    <lineage>
        <taxon>Bacteria</taxon>
        <taxon>Bacillati</taxon>
        <taxon>Actinomycetota</taxon>
        <taxon>Thermoleophilia</taxon>
        <taxon>Solirubrobacterales</taxon>
        <taxon>Solirubrobacteraceae</taxon>
        <taxon>Solirubrobacter</taxon>
    </lineage>
</organism>
<gene>
    <name evidence="1" type="ORF">C8N24_1430</name>
</gene>
<reference evidence="1 2" key="1">
    <citation type="submission" date="2018-10" db="EMBL/GenBank/DDBJ databases">
        <title>Genomic Encyclopedia of Archaeal and Bacterial Type Strains, Phase II (KMG-II): from individual species to whole genera.</title>
        <authorList>
            <person name="Goeker M."/>
        </authorList>
    </citation>
    <scope>NUCLEOTIDE SEQUENCE [LARGE SCALE GENOMIC DNA]</scope>
    <source>
        <strain evidence="1 2">DSM 14954</strain>
    </source>
</reference>
<dbReference type="AlphaFoldDB" id="A0A660L955"/>
<name>A0A660L955_9ACTN</name>
<protein>
    <submittedName>
        <fullName evidence="1">Uncharacterized protein</fullName>
    </submittedName>
</protein>
<keyword evidence="2" id="KW-1185">Reference proteome</keyword>
<evidence type="ECO:0000313" key="1">
    <source>
        <dbReference type="EMBL" id="RKQ91607.1"/>
    </source>
</evidence>
<proteinExistence type="predicted"/>
<sequence>MKRALAFVCMFVLIATALVASAGLALTMAPALLLLALLAGGVRPGEALIERLRDRRRAAVPRPRAVSMPRPRLALVARPAAGPVACALAMRPPPSAFALTS</sequence>
<dbReference type="Proteomes" id="UP000278962">
    <property type="component" value="Unassembled WGS sequence"/>
</dbReference>
<dbReference type="EMBL" id="RBIL01000001">
    <property type="protein sequence ID" value="RKQ91607.1"/>
    <property type="molecule type" value="Genomic_DNA"/>
</dbReference>
<evidence type="ECO:0000313" key="2">
    <source>
        <dbReference type="Proteomes" id="UP000278962"/>
    </source>
</evidence>
<accession>A0A660L955</accession>
<comment type="caution">
    <text evidence="1">The sequence shown here is derived from an EMBL/GenBank/DDBJ whole genome shotgun (WGS) entry which is preliminary data.</text>
</comment>